<sequence>MKKDIFWVAIYTLLLLVSEMAYRFVFNVPELSRPWEAAAIIAVFLVLFYCAKYRLTRFFIALFFGLSTVVNNVHYAVYESWINSTNYLLAVTEITEVAGAGMAMLDKVVPVVLWGVAETLLFISIGRFRRKTGIWADGVFAVFFIYMFIRAFTTSNDIGLTPRTNYSRLKSNAFAFSSFIGRTLPYELLELSDLSNYSHPTPQVVSAPKFKNIIFIVGESFSAKHVHHFGYPRESTPFLDSFAQNYPDAVLKPAYAAGLGTAISLPALFNAVPYPNGLTHIVKGDTNLFKLAQQQGFKTSFHSSQPEWEMEILGLMGKKWIDEVTFPTQAGMSVREAMNDHKVLPYLYQSPLRQGQNFIVLHQRGSHVPYGKYLESKQFGGNTPLDNYDSTIWDTDLYIRKVFEFLSKQKTDDWLLIYTSDHGQNVTDEVYNQGTAAEGSYSVPLMIYTPNRTLQQQMSRQFEQCKTMFHQQLSTLLISVMGYGMPVSDCRSGVVNANLLTGNSGYLQVENGEVKFVYPNGKQ</sequence>
<protein>
    <submittedName>
        <fullName evidence="9">Sulfatase</fullName>
        <ecNumber evidence="9">2.7.-.-</ecNumber>
        <ecNumber evidence="9">3.1.6.-</ecNumber>
    </submittedName>
</protein>
<dbReference type="GO" id="GO:0005886">
    <property type="term" value="C:plasma membrane"/>
    <property type="evidence" value="ECO:0007669"/>
    <property type="project" value="UniProtKB-SubCell"/>
</dbReference>
<comment type="subcellular location">
    <subcellularLocation>
        <location evidence="1">Cell membrane</location>
        <topology evidence="1">Multi-pass membrane protein</topology>
    </subcellularLocation>
</comment>
<dbReference type="RefSeq" id="WP_004285172.1">
    <property type="nucleotide sequence ID" value="NZ_CAUJRG010000009.1"/>
</dbReference>
<dbReference type="InterPro" id="IPR058130">
    <property type="entry name" value="PEA_transf_C"/>
</dbReference>
<evidence type="ECO:0000313" key="10">
    <source>
        <dbReference type="Proteomes" id="UP000272771"/>
    </source>
</evidence>
<evidence type="ECO:0000256" key="6">
    <source>
        <dbReference type="ARBA" id="ARBA00023136"/>
    </source>
</evidence>
<dbReference type="OrthoDB" id="9786870at2"/>
<dbReference type="Proteomes" id="UP000272771">
    <property type="component" value="Chromosome"/>
</dbReference>
<dbReference type="PANTHER" id="PTHR30443:SF0">
    <property type="entry name" value="PHOSPHOETHANOLAMINE TRANSFERASE EPTA"/>
    <property type="match status" value="1"/>
</dbReference>
<gene>
    <name evidence="9" type="primary">eptB</name>
    <name evidence="9" type="ORF">NCTC12742_01217</name>
</gene>
<feature type="transmembrane region" description="Helical" evidence="7">
    <location>
        <begin position="31"/>
        <end position="51"/>
    </location>
</feature>
<dbReference type="GO" id="GO:0016787">
    <property type="term" value="F:hydrolase activity"/>
    <property type="evidence" value="ECO:0007669"/>
    <property type="project" value="UniProtKB-KW"/>
</dbReference>
<evidence type="ECO:0000256" key="3">
    <source>
        <dbReference type="ARBA" id="ARBA00022679"/>
    </source>
</evidence>
<dbReference type="Pfam" id="PF00884">
    <property type="entry name" value="Sulfatase"/>
    <property type="match status" value="1"/>
</dbReference>
<keyword evidence="9" id="KW-0378">Hydrolase</keyword>
<proteinExistence type="predicted"/>
<dbReference type="InterPro" id="IPR000917">
    <property type="entry name" value="Sulfatase_N"/>
</dbReference>
<dbReference type="InterPro" id="IPR017850">
    <property type="entry name" value="Alkaline_phosphatase_core_sf"/>
</dbReference>
<feature type="transmembrane region" description="Helical" evidence="7">
    <location>
        <begin position="134"/>
        <end position="153"/>
    </location>
</feature>
<keyword evidence="6 7" id="KW-0472">Membrane</keyword>
<evidence type="ECO:0000313" key="9">
    <source>
        <dbReference type="EMBL" id="VEJ51336.1"/>
    </source>
</evidence>
<keyword evidence="4 7" id="KW-0812">Transmembrane</keyword>
<keyword evidence="3 9" id="KW-0808">Transferase</keyword>
<feature type="transmembrane region" description="Helical" evidence="7">
    <location>
        <begin position="58"/>
        <end position="77"/>
    </location>
</feature>
<dbReference type="AlphaFoldDB" id="A0A3S4ZLT1"/>
<dbReference type="EC" id="3.1.6.-" evidence="9"/>
<dbReference type="CDD" id="cd16017">
    <property type="entry name" value="LptA"/>
    <property type="match status" value="1"/>
</dbReference>
<dbReference type="GO" id="GO:0016776">
    <property type="term" value="F:phosphotransferase activity, phosphate group as acceptor"/>
    <property type="evidence" value="ECO:0007669"/>
    <property type="project" value="TreeGrafter"/>
</dbReference>
<evidence type="ECO:0000256" key="1">
    <source>
        <dbReference type="ARBA" id="ARBA00004651"/>
    </source>
</evidence>
<feature type="transmembrane region" description="Helical" evidence="7">
    <location>
        <begin position="97"/>
        <end position="122"/>
    </location>
</feature>
<dbReference type="SUPFAM" id="SSF53649">
    <property type="entry name" value="Alkaline phosphatase-like"/>
    <property type="match status" value="1"/>
</dbReference>
<dbReference type="PANTHER" id="PTHR30443">
    <property type="entry name" value="INNER MEMBRANE PROTEIN"/>
    <property type="match status" value="1"/>
</dbReference>
<evidence type="ECO:0000256" key="4">
    <source>
        <dbReference type="ARBA" id="ARBA00022692"/>
    </source>
</evidence>
<dbReference type="InterPro" id="IPR040423">
    <property type="entry name" value="PEA_transferase"/>
</dbReference>
<keyword evidence="2" id="KW-1003">Cell membrane</keyword>
<feature type="domain" description="Sulfatase N-terminal" evidence="8">
    <location>
        <begin position="211"/>
        <end position="472"/>
    </location>
</feature>
<evidence type="ECO:0000259" key="8">
    <source>
        <dbReference type="Pfam" id="PF00884"/>
    </source>
</evidence>
<keyword evidence="5 7" id="KW-1133">Transmembrane helix</keyword>
<name>A0A3S4ZLT1_9NEIS</name>
<dbReference type="EC" id="2.7.-.-" evidence="9"/>
<dbReference type="Gene3D" id="3.40.720.10">
    <property type="entry name" value="Alkaline Phosphatase, subunit A"/>
    <property type="match status" value="1"/>
</dbReference>
<organism evidence="9 10">
    <name type="scientific">Neisseria weaveri</name>
    <dbReference type="NCBI Taxonomy" id="28091"/>
    <lineage>
        <taxon>Bacteria</taxon>
        <taxon>Pseudomonadati</taxon>
        <taxon>Pseudomonadota</taxon>
        <taxon>Betaproteobacteria</taxon>
        <taxon>Neisseriales</taxon>
        <taxon>Neisseriaceae</taxon>
        <taxon>Neisseria</taxon>
    </lineage>
</organism>
<evidence type="ECO:0000256" key="5">
    <source>
        <dbReference type="ARBA" id="ARBA00022989"/>
    </source>
</evidence>
<dbReference type="STRING" id="28091.SAMEA3174300_01846"/>
<dbReference type="GO" id="GO:0009244">
    <property type="term" value="P:lipopolysaccharide core region biosynthetic process"/>
    <property type="evidence" value="ECO:0007669"/>
    <property type="project" value="TreeGrafter"/>
</dbReference>
<keyword evidence="10" id="KW-1185">Reference proteome</keyword>
<accession>A0A3S4ZLT1</accession>
<dbReference type="EMBL" id="LR134533">
    <property type="protein sequence ID" value="VEJ51336.1"/>
    <property type="molecule type" value="Genomic_DNA"/>
</dbReference>
<reference evidence="9 10" key="1">
    <citation type="submission" date="2018-12" db="EMBL/GenBank/DDBJ databases">
        <authorList>
            <consortium name="Pathogen Informatics"/>
        </authorList>
    </citation>
    <scope>NUCLEOTIDE SEQUENCE [LARGE SCALE GENOMIC DNA]</scope>
    <source>
        <strain evidence="9 10">NCTC12742</strain>
    </source>
</reference>
<evidence type="ECO:0000256" key="2">
    <source>
        <dbReference type="ARBA" id="ARBA00022475"/>
    </source>
</evidence>
<evidence type="ECO:0000256" key="7">
    <source>
        <dbReference type="SAM" id="Phobius"/>
    </source>
</evidence>